<accession>A0A1C2DMP8</accession>
<protein>
    <submittedName>
        <fullName evidence="3">Uncharacterized protein</fullName>
    </submittedName>
</protein>
<sequence>MMRRLAAFCLFLVLALPAAAQTAADLGPAATTGQAAHDGFAERTQRLHLVMACGNEYEFVQGFVLASRFGKKGFPDDPNTPNLNESDLAAWPLTLVLGKAAVLADASIAPNSTAAGRPVCYGVLAEPTAVIAAWRPLARCRSPDDPPSYLGQPDSRGRCPEARALPRNASAQDVVNRVYNDWFGFRFEDDQGPCSSVAYVFVPPGDSRVQVDMTRACLARQIRAVLLDDRHGPWTEEGGIVKPEVPGTDGVPCLSEFSGADVKGDWDMGVLEYTRIAHVLYRVGERGHGVGFDVDAALGRLNTRFLSLRSAPGNATAREQFNLVFSCGNQNNQYGSAIDTVEGTGSDPGVGRYNNDGAEELHPSGWDSFWRFLAVLLILIAAAAVSFGIGAAIAAGAMAAGAAAAAAAVVAAVVTIIIFGSVLWASIDETENHLLMQNTSRYLKNKLMMAELARAGNREAFDKISDLNDDVREWLLKRMQRIAKEDFLEYNAKPYARLSHFALLNLIDYACDVRWNYDLAGLQRGADAPCDDKDKAIVTAAAAVFDLSAAKAAVGSLEGRRLIPFRRRAEVNKQFYDGRPLTELVQGADTMIGALQVWTGNNRFAPTGIAKPETFGQLSFYSTSRYRPDPMILDIAVDKTTPRVQQYRHFGREAYVSGNGWLLTAGGNDEGQPAGTSLIFGIKTYLLSPANDRGVGVPTTLMTRARTVTNSDGTTRERNRVTDFLRFDGTAEQYGMEEDKPLVTYSHNNCIAGAFGCGLRPRLPADFSPSCWTTIDQHFYAIDGHVCPALKDPDDRGDVFIALYDHDGIDVDGSSWGFFEVAEQDRFGRSLAAFIAAVKARNSGRVADWEKASASDKVTYTTTDDRTLEFEAEDEDFGADRRACGIVNHESDARFTISAVPAAQAANCRSVGRRIFINLDDEENPVRKAEDGAQLDDLF</sequence>
<evidence type="ECO:0000256" key="2">
    <source>
        <dbReference type="SAM" id="SignalP"/>
    </source>
</evidence>
<feature type="transmembrane region" description="Helical" evidence="1">
    <location>
        <begin position="369"/>
        <end position="395"/>
    </location>
</feature>
<dbReference type="RefSeq" id="WP_024925262.1">
    <property type="nucleotide sequence ID" value="NZ_MDEO01000033.1"/>
</dbReference>
<evidence type="ECO:0000313" key="4">
    <source>
        <dbReference type="Proteomes" id="UP000094412"/>
    </source>
</evidence>
<dbReference type="EMBL" id="MDEO01000033">
    <property type="protein sequence ID" value="OCX16041.1"/>
    <property type="molecule type" value="Genomic_DNA"/>
</dbReference>
<feature type="signal peptide" evidence="2">
    <location>
        <begin position="1"/>
        <end position="20"/>
    </location>
</feature>
<keyword evidence="1" id="KW-1133">Transmembrane helix</keyword>
<evidence type="ECO:0000256" key="1">
    <source>
        <dbReference type="SAM" id="Phobius"/>
    </source>
</evidence>
<dbReference type="OrthoDB" id="7316663at2"/>
<keyword evidence="2" id="KW-0732">Signal</keyword>
<evidence type="ECO:0000313" key="3">
    <source>
        <dbReference type="EMBL" id="OCX16041.1"/>
    </source>
</evidence>
<comment type="caution">
    <text evidence="3">The sequence shown here is derived from an EMBL/GenBank/DDBJ whole genome shotgun (WGS) entry which is preliminary data.</text>
</comment>
<feature type="chain" id="PRO_5008659590" evidence="2">
    <location>
        <begin position="21"/>
        <end position="939"/>
    </location>
</feature>
<dbReference type="AlphaFoldDB" id="A0A1C2DMP8"/>
<organism evidence="3 4">
    <name type="scientific">Mesorhizobium hungaricum</name>
    <dbReference type="NCBI Taxonomy" id="1566387"/>
    <lineage>
        <taxon>Bacteria</taxon>
        <taxon>Pseudomonadati</taxon>
        <taxon>Pseudomonadota</taxon>
        <taxon>Alphaproteobacteria</taxon>
        <taxon>Hyphomicrobiales</taxon>
        <taxon>Phyllobacteriaceae</taxon>
        <taxon>Mesorhizobium</taxon>
    </lineage>
</organism>
<dbReference type="Proteomes" id="UP000094412">
    <property type="component" value="Unassembled WGS sequence"/>
</dbReference>
<name>A0A1C2DMP8_9HYPH</name>
<keyword evidence="1" id="KW-0472">Membrane</keyword>
<reference evidence="3 4" key="1">
    <citation type="submission" date="2016-08" db="EMBL/GenBank/DDBJ databases">
        <title>Whole genome sequence of Mesorhizobium sp. strain UASWS1009 isolated from industrial sewage.</title>
        <authorList>
            <person name="Crovadore J."/>
            <person name="Calmin G."/>
            <person name="Chablais R."/>
            <person name="Cochard B."/>
            <person name="Lefort F."/>
        </authorList>
    </citation>
    <scope>NUCLEOTIDE SEQUENCE [LARGE SCALE GENOMIC DNA]</scope>
    <source>
        <strain evidence="3 4">UASWS1009</strain>
    </source>
</reference>
<dbReference type="STRING" id="1566387.QV13_14240"/>
<feature type="transmembrane region" description="Helical" evidence="1">
    <location>
        <begin position="402"/>
        <end position="427"/>
    </location>
</feature>
<gene>
    <name evidence="3" type="ORF">QV13_14240</name>
</gene>
<proteinExistence type="predicted"/>
<keyword evidence="1" id="KW-0812">Transmembrane</keyword>
<keyword evidence="4" id="KW-1185">Reference proteome</keyword>